<reference evidence="1 2" key="1">
    <citation type="submission" date="2019-10" db="EMBL/GenBank/DDBJ databases">
        <authorList>
            <person name="Karimi E."/>
        </authorList>
    </citation>
    <scope>NUCLEOTIDE SEQUENCE [LARGE SCALE GENOMIC DNA]</scope>
    <source>
        <strain evidence="1">Bacillus sp. 71</strain>
    </source>
</reference>
<protein>
    <submittedName>
        <fullName evidence="1">Uncharacterized protein</fullName>
    </submittedName>
</protein>
<dbReference type="EMBL" id="CABWMC010000029">
    <property type="protein sequence ID" value="VXC59567.1"/>
    <property type="molecule type" value="Genomic_DNA"/>
</dbReference>
<proteinExistence type="predicted"/>
<accession>A0A653ZWK4</accession>
<evidence type="ECO:0000313" key="2">
    <source>
        <dbReference type="Proteomes" id="UP000437562"/>
    </source>
</evidence>
<dbReference type="AlphaFoldDB" id="A0A653ZWK4"/>
<gene>
    <name evidence="1" type="ORF">BACI71_40337</name>
</gene>
<name>A0A653ZWK4_BACMY</name>
<organism evidence="1 2">
    <name type="scientific">Bacillus mycoides</name>
    <dbReference type="NCBI Taxonomy" id="1405"/>
    <lineage>
        <taxon>Bacteria</taxon>
        <taxon>Bacillati</taxon>
        <taxon>Bacillota</taxon>
        <taxon>Bacilli</taxon>
        <taxon>Bacillales</taxon>
        <taxon>Bacillaceae</taxon>
        <taxon>Bacillus</taxon>
        <taxon>Bacillus cereus group</taxon>
    </lineage>
</organism>
<evidence type="ECO:0000313" key="1">
    <source>
        <dbReference type="EMBL" id="VXC59567.1"/>
    </source>
</evidence>
<sequence>MLYVKELVCIFEEMYKTGVNLGESNIFYSNMIEWKYIQNGGTTNELKHKTVYL</sequence>
<dbReference type="Proteomes" id="UP000437562">
    <property type="component" value="Unassembled WGS sequence"/>
</dbReference>